<evidence type="ECO:0000313" key="4">
    <source>
        <dbReference type="EMBL" id="RYQ92263.1"/>
    </source>
</evidence>
<dbReference type="Proteomes" id="UP000289738">
    <property type="component" value="Chromosome B09"/>
</dbReference>
<dbReference type="AlphaFoldDB" id="A0A444XRC1"/>
<feature type="compositionally biased region" description="Low complexity" evidence="1">
    <location>
        <begin position="209"/>
        <end position="227"/>
    </location>
</feature>
<dbReference type="Proteomes" id="UP000464620">
    <property type="component" value="Chromosome B09"/>
</dbReference>
<organism evidence="4 5">
    <name type="scientific">Arachis hypogaea</name>
    <name type="common">Peanut</name>
    <dbReference type="NCBI Taxonomy" id="3818"/>
    <lineage>
        <taxon>Eukaryota</taxon>
        <taxon>Viridiplantae</taxon>
        <taxon>Streptophyta</taxon>
        <taxon>Embryophyta</taxon>
        <taxon>Tracheophyta</taxon>
        <taxon>Spermatophyta</taxon>
        <taxon>Magnoliopsida</taxon>
        <taxon>eudicotyledons</taxon>
        <taxon>Gunneridae</taxon>
        <taxon>Pentapetalae</taxon>
        <taxon>rosids</taxon>
        <taxon>fabids</taxon>
        <taxon>Fabales</taxon>
        <taxon>Fabaceae</taxon>
        <taxon>Papilionoideae</taxon>
        <taxon>50 kb inversion clade</taxon>
        <taxon>dalbergioids sensu lato</taxon>
        <taxon>Dalbergieae</taxon>
        <taxon>Pterocarpus clade</taxon>
        <taxon>Arachis</taxon>
    </lineage>
</organism>
<dbReference type="PANTHER" id="PTHR31182:SF23">
    <property type="entry name" value="SPLICING FACTOR 3A SUBUNIT"/>
    <property type="match status" value="1"/>
</dbReference>
<feature type="region of interest" description="Disordered" evidence="1">
    <location>
        <begin position="249"/>
        <end position="286"/>
    </location>
</feature>
<dbReference type="Pfam" id="PF10358">
    <property type="entry name" value="NT-C2"/>
    <property type="match status" value="1"/>
</dbReference>
<evidence type="ECO:0000313" key="3">
    <source>
        <dbReference type="EMBL" id="QHN78561.1"/>
    </source>
</evidence>
<name>A0A444XRC1_ARAHY</name>
<dbReference type="Gramene" id="arahy.Tifrunner.gnm2.ann2.Ah19g404700.1">
    <property type="protein sequence ID" value="arahy.Tifrunner.gnm2.ann2.Ah19g404700.1-CDS"/>
    <property type="gene ID" value="arahy.Tifrunner.gnm2.ann2.Ah19g404700"/>
</dbReference>
<feature type="compositionally biased region" description="Basic and acidic residues" evidence="1">
    <location>
        <begin position="264"/>
        <end position="276"/>
    </location>
</feature>
<dbReference type="EMBL" id="CP031001">
    <property type="protein sequence ID" value="QHN78561.1"/>
    <property type="molecule type" value="Genomic_DNA"/>
</dbReference>
<dbReference type="PANTHER" id="PTHR31182">
    <property type="entry name" value="C2 NT-TYPE DOMAIN-CONTAINING PROTEIN"/>
    <property type="match status" value="1"/>
</dbReference>
<accession>A0A444XRC1</accession>
<dbReference type="EMBL" id="SDMP01000019">
    <property type="protein sequence ID" value="RYQ92263.1"/>
    <property type="molecule type" value="Genomic_DNA"/>
</dbReference>
<evidence type="ECO:0000256" key="1">
    <source>
        <dbReference type="SAM" id="MobiDB-lite"/>
    </source>
</evidence>
<dbReference type="InterPro" id="IPR019448">
    <property type="entry name" value="NT-C2"/>
</dbReference>
<evidence type="ECO:0000259" key="2">
    <source>
        <dbReference type="PROSITE" id="PS51840"/>
    </source>
</evidence>
<evidence type="ECO:0000313" key="5">
    <source>
        <dbReference type="Proteomes" id="UP000289738"/>
    </source>
</evidence>
<feature type="region of interest" description="Disordered" evidence="1">
    <location>
        <begin position="203"/>
        <end position="228"/>
    </location>
</feature>
<reference evidence="3 6" key="2">
    <citation type="submission" date="2020-01" db="EMBL/GenBank/DDBJ databases">
        <title>Genome sequence of Arachis hypogaea, cultivar Shitouqi.</title>
        <authorList>
            <person name="Zhuang W."/>
            <person name="Chen H."/>
            <person name="Varshney R."/>
            <person name="Wang D."/>
            <person name="Ming R."/>
        </authorList>
    </citation>
    <scope>NUCLEOTIDE SEQUENCE [LARGE SCALE GENOMIC DNA]</scope>
    <source>
        <tissue evidence="3">Young leaf</tissue>
    </source>
</reference>
<feature type="domain" description="C2 NT-type" evidence="2">
    <location>
        <begin position="12"/>
        <end position="188"/>
    </location>
</feature>
<keyword evidence="5" id="KW-1185">Reference proteome</keyword>
<evidence type="ECO:0000313" key="6">
    <source>
        <dbReference type="Proteomes" id="UP000464620"/>
    </source>
</evidence>
<dbReference type="STRING" id="3818.A0A444XRC1"/>
<protein>
    <recommendedName>
        <fullName evidence="2">C2 NT-type domain-containing protein</fullName>
    </recommendedName>
</protein>
<proteinExistence type="predicted"/>
<reference evidence="4 5" key="1">
    <citation type="submission" date="2019-01" db="EMBL/GenBank/DDBJ databases">
        <title>Sequencing of cultivated peanut Arachis hypogaea provides insights into genome evolution and oil improvement.</title>
        <authorList>
            <person name="Chen X."/>
        </authorList>
    </citation>
    <scope>NUCLEOTIDE SEQUENCE [LARGE SCALE GENOMIC DNA]</scope>
    <source>
        <strain evidence="5">cv. Fuhuasheng</strain>
        <strain evidence="4">GDAAS-fuhuasheng2018</strain>
        <tissue evidence="4">Leaves</tissue>
    </source>
</reference>
<dbReference type="OrthoDB" id="733571at2759"/>
<sequence>MGVMKMNMRWPPWPQHLWPKKFEAIVIVQRLEGTSSLVKKLKKKAHEELGSLVVEIKWKGQKKGSVSLRSLGASMKRSFTSVVALIGGEGEGEGEGEGVVQWNQEFRNVCTFNGYKDHDMFHPWEVMFTVSNVYNKGPKTMASVIGVASVDLAKHMPAAVDKKTEILIPLNVPGTTSTSLSLCVSLRLLKLETLKEYLDAEHRSMEHVPSLPSSPESPSTSRNEPSTLKVGLRRVKIFAEYVSTVKAKKGNSKDEGNDVTSSNRSEDSEHRYRSDTDSLDNDSAIDLHDKNKEGSYVRCSSLGYGTLDSVNFVGGSPCLSSFFNGEDDFGVAHVENYNTLDQIECHGSRNRIISWRKKKLKFKYLKVKKGELLLKRDNGEVGGDDIDYDRRQLSFSDGYTVKWHKIEETIATRQSFVPEFEGNNFMVGGWECKEFISRDKRTKLHTQVFFASFDQRSKQSGGEGACAVLVAVIADWLKANRVEIPIKCQFDSLIKDGSLEWRILCEKKEHMKKFPDKHLDLDTVLQAKISSIFVLPEKSFVGFFIPEEGTTKSGGFEFLQGAMSFDRIWEEIKFSASKLNINDDPLVYIVGWNDHFFVLKVEQDAYYIIDTLGERLYEGCKQAYILKFDASSTIEKLMAKENQELNEIICRGKESCKEYIKRFLAAITVRGVQLEVKKGLKPSKPLHHRLQIEFYYTQLKQQ</sequence>
<gene>
    <name evidence="4" type="ORF">Ahy_B09g098453</name>
    <name evidence="3" type="ORF">DS421_19g662360</name>
</gene>
<dbReference type="PROSITE" id="PS51840">
    <property type="entry name" value="C2_NT"/>
    <property type="match status" value="1"/>
</dbReference>